<keyword evidence="4 6" id="KW-0472">Membrane</keyword>
<organism evidence="8 9">
    <name type="scientific">Madurella mycetomatis</name>
    <dbReference type="NCBI Taxonomy" id="100816"/>
    <lineage>
        <taxon>Eukaryota</taxon>
        <taxon>Fungi</taxon>
        <taxon>Dikarya</taxon>
        <taxon>Ascomycota</taxon>
        <taxon>Pezizomycotina</taxon>
        <taxon>Sordariomycetes</taxon>
        <taxon>Sordariomycetidae</taxon>
        <taxon>Sordariales</taxon>
        <taxon>Sordariales incertae sedis</taxon>
        <taxon>Madurella</taxon>
    </lineage>
</organism>
<dbReference type="Pfam" id="PF20684">
    <property type="entry name" value="Fung_rhodopsin"/>
    <property type="match status" value="1"/>
</dbReference>
<dbReference type="InterPro" id="IPR049326">
    <property type="entry name" value="Rhodopsin_dom_fungi"/>
</dbReference>
<comment type="subcellular location">
    <subcellularLocation>
        <location evidence="1">Membrane</location>
        <topology evidence="1">Multi-pass membrane protein</topology>
    </subcellularLocation>
</comment>
<dbReference type="GO" id="GO:0016020">
    <property type="term" value="C:membrane"/>
    <property type="evidence" value="ECO:0007669"/>
    <property type="project" value="UniProtKB-SubCell"/>
</dbReference>
<evidence type="ECO:0000313" key="9">
    <source>
        <dbReference type="Proteomes" id="UP000078237"/>
    </source>
</evidence>
<evidence type="ECO:0000256" key="1">
    <source>
        <dbReference type="ARBA" id="ARBA00004141"/>
    </source>
</evidence>
<evidence type="ECO:0000256" key="2">
    <source>
        <dbReference type="ARBA" id="ARBA00022692"/>
    </source>
</evidence>
<dbReference type="InterPro" id="IPR052337">
    <property type="entry name" value="SAT4-like"/>
</dbReference>
<keyword evidence="2 6" id="KW-0812">Transmembrane</keyword>
<feature type="transmembrane region" description="Helical" evidence="6">
    <location>
        <begin position="45"/>
        <end position="66"/>
    </location>
</feature>
<feature type="transmembrane region" description="Helical" evidence="6">
    <location>
        <begin position="86"/>
        <end position="110"/>
    </location>
</feature>
<feature type="transmembrane region" description="Helical" evidence="6">
    <location>
        <begin position="122"/>
        <end position="144"/>
    </location>
</feature>
<keyword evidence="9" id="KW-1185">Reference proteome</keyword>
<evidence type="ECO:0000256" key="4">
    <source>
        <dbReference type="ARBA" id="ARBA00023136"/>
    </source>
</evidence>
<dbReference type="PANTHER" id="PTHR33048">
    <property type="entry name" value="PTH11-LIKE INTEGRAL MEMBRANE PROTEIN (AFU_ORTHOLOGUE AFUA_5G11245)"/>
    <property type="match status" value="1"/>
</dbReference>
<feature type="transmembrane region" description="Helical" evidence="6">
    <location>
        <begin position="265"/>
        <end position="283"/>
    </location>
</feature>
<sequence>MASVTQGGINLLIWTVVFTVLDLLAISLRFLAARIIRRQLYAGDYLIVFSWVNTLALEGVLIWAIFRGGIGHFITELSPDERQTALKAIPAAYVTWTVGTTAFKLSVLCLYVRIFSINTFKILSYILMGLTVAYCISFLVVFLTTCTPDISQLWNPRPDGFCRDLNIGQLGSVSTNLGLDVLIITLPMPFLWTLQMTMRNKIVVSVVFSLGFMYAPLRSSSNGIELSLTCHSTIGIMIWRIHDLVTQNGGDFVHQMPTLALSTTLELWICIIIACIPTMAPVIKTYVKPMVTRLPGPRSTPGSHSGPGALRSIVTFARLGGSRKKAGMYSNMTSGSLDRISDGPSEPYKFRGDAFTTTRVTVDPHAGDAELGILPPRDQGQTVIHVQQEINTWEVTGQRRE</sequence>
<evidence type="ECO:0000259" key="7">
    <source>
        <dbReference type="Pfam" id="PF20684"/>
    </source>
</evidence>
<feature type="transmembrane region" description="Helical" evidence="6">
    <location>
        <begin position="12"/>
        <end position="33"/>
    </location>
</feature>
<feature type="domain" description="Rhodopsin" evidence="7">
    <location>
        <begin position="28"/>
        <end position="284"/>
    </location>
</feature>
<gene>
    <name evidence="8" type="ORF">MMYC01_207196</name>
</gene>
<dbReference type="VEuPathDB" id="FungiDB:MMYC01_207196"/>
<evidence type="ECO:0000313" key="8">
    <source>
        <dbReference type="EMBL" id="KXX76039.1"/>
    </source>
</evidence>
<protein>
    <recommendedName>
        <fullName evidence="7">Rhodopsin domain-containing protein</fullName>
    </recommendedName>
</protein>
<feature type="transmembrane region" description="Helical" evidence="6">
    <location>
        <begin position="177"/>
        <end position="194"/>
    </location>
</feature>
<dbReference type="Proteomes" id="UP000078237">
    <property type="component" value="Unassembled WGS sequence"/>
</dbReference>
<keyword evidence="3 6" id="KW-1133">Transmembrane helix</keyword>
<feature type="transmembrane region" description="Helical" evidence="6">
    <location>
        <begin position="201"/>
        <end position="217"/>
    </location>
</feature>
<accession>A0A175VXY8</accession>
<comment type="caution">
    <text evidence="8">The sequence shown here is derived from an EMBL/GenBank/DDBJ whole genome shotgun (WGS) entry which is preliminary data.</text>
</comment>
<dbReference type="AlphaFoldDB" id="A0A175VXY8"/>
<reference evidence="8 9" key="1">
    <citation type="journal article" date="2016" name="Genome Announc.">
        <title>Genome Sequence of Madurella mycetomatis mm55, Isolated from a Human Mycetoma Case in Sudan.</title>
        <authorList>
            <person name="Smit S."/>
            <person name="Derks M.F."/>
            <person name="Bervoets S."/>
            <person name="Fahal A."/>
            <person name="van Leeuwen W."/>
            <person name="van Belkum A."/>
            <person name="van de Sande W.W."/>
        </authorList>
    </citation>
    <scope>NUCLEOTIDE SEQUENCE [LARGE SCALE GENOMIC DNA]</scope>
    <source>
        <strain evidence="9">mm55</strain>
    </source>
</reference>
<comment type="similarity">
    <text evidence="5">Belongs to the SAT4 family.</text>
</comment>
<evidence type="ECO:0000256" key="3">
    <source>
        <dbReference type="ARBA" id="ARBA00022989"/>
    </source>
</evidence>
<name>A0A175VXY8_9PEZI</name>
<evidence type="ECO:0000256" key="6">
    <source>
        <dbReference type="SAM" id="Phobius"/>
    </source>
</evidence>
<dbReference type="PANTHER" id="PTHR33048:SF57">
    <property type="entry name" value="INTEGRAL MEMBRANE PROTEIN-RELATED"/>
    <property type="match status" value="1"/>
</dbReference>
<evidence type="ECO:0000256" key="5">
    <source>
        <dbReference type="ARBA" id="ARBA00038359"/>
    </source>
</evidence>
<dbReference type="OrthoDB" id="10017208at2759"/>
<dbReference type="EMBL" id="LCTW02000233">
    <property type="protein sequence ID" value="KXX76039.1"/>
    <property type="molecule type" value="Genomic_DNA"/>
</dbReference>
<proteinExistence type="inferred from homology"/>